<keyword evidence="3" id="KW-0436">Ligase</keyword>
<dbReference type="OrthoDB" id="9803968at2"/>
<evidence type="ECO:0000259" key="2">
    <source>
        <dbReference type="Pfam" id="PF13193"/>
    </source>
</evidence>
<dbReference type="InterPro" id="IPR045851">
    <property type="entry name" value="AMP-bd_C_sf"/>
</dbReference>
<dbReference type="RefSeq" id="WP_114590934.1">
    <property type="nucleotide sequence ID" value="NZ_CP031165.1"/>
</dbReference>
<dbReference type="AlphaFoldDB" id="A0A346XVK1"/>
<feature type="domain" description="AMP-dependent synthetase/ligase" evidence="1">
    <location>
        <begin position="6"/>
        <end position="361"/>
    </location>
</feature>
<dbReference type="SUPFAM" id="SSF56801">
    <property type="entry name" value="Acetyl-CoA synthetase-like"/>
    <property type="match status" value="1"/>
</dbReference>
<sequence length="512" mass="54643">MVIGLKSQVAERPNEVALTDETGTTTWVHLNDQANRWILGLRGLGIQPGDRIAVMTGNRREAWEVFVAALHAGFVLVIVPWDADVERTRYIMEHSDARLLIMEDACRPVAVEATADLPLVARLTLDGATGDGVHAAADLLYHSPPIEPDGQMAGGPMFYTSGTTGAPKGVIGAGINAAGGPISDVLDTAAGVAQGLGIDTKGVALIAGPLYHSGQFVLSTFPMLAGQRIVIRRTTDPAGVLEAIDRYHVGNTLLLPSVLGEMLRLPEDVRDRFKGTTLQLLMHTGAPCPPHVKQGMIDWLGPKVVEIYGASEGGMFAMGSSQDFLDKPGSVGRILPFIEATVIGPDDTPVAPGEEGEIFLRYRNGNTFSYHKAPEKTAEAYREPGQFTLGDIGRIDEDGYLFISGRRSHVITVNGVWVHPNHVEQGIAAFEQVNDVGVFEGGPEGGPEEVHVSVVPAEGVDPATLEDAVRGWAAETMTPEQVPTRVHVVESIPRNASGKILRDALREAALPG</sequence>
<evidence type="ECO:0000313" key="3">
    <source>
        <dbReference type="EMBL" id="AXV06248.1"/>
    </source>
</evidence>
<dbReference type="Gene3D" id="3.30.300.30">
    <property type="match status" value="1"/>
</dbReference>
<dbReference type="InterPro" id="IPR050237">
    <property type="entry name" value="ATP-dep_AMP-bd_enzyme"/>
</dbReference>
<proteinExistence type="predicted"/>
<organism evidence="3 4">
    <name type="scientific">Euzebya pacifica</name>
    <dbReference type="NCBI Taxonomy" id="1608957"/>
    <lineage>
        <taxon>Bacteria</taxon>
        <taxon>Bacillati</taxon>
        <taxon>Actinomycetota</taxon>
        <taxon>Nitriliruptoria</taxon>
        <taxon>Euzebyales</taxon>
    </lineage>
</organism>
<dbReference type="InterPro" id="IPR042099">
    <property type="entry name" value="ANL_N_sf"/>
</dbReference>
<name>A0A346XVK1_9ACTN</name>
<evidence type="ECO:0000259" key="1">
    <source>
        <dbReference type="Pfam" id="PF00501"/>
    </source>
</evidence>
<gene>
    <name evidence="3" type="ORF">DVS28_a1555</name>
</gene>
<dbReference type="Pfam" id="PF13193">
    <property type="entry name" value="AMP-binding_C"/>
    <property type="match status" value="1"/>
</dbReference>
<dbReference type="InterPro" id="IPR025110">
    <property type="entry name" value="AMP-bd_C"/>
</dbReference>
<dbReference type="KEGG" id="euz:DVS28_a1555"/>
<dbReference type="PANTHER" id="PTHR43767">
    <property type="entry name" value="LONG-CHAIN-FATTY-ACID--COA LIGASE"/>
    <property type="match status" value="1"/>
</dbReference>
<accession>A0A346XVK1</accession>
<dbReference type="GO" id="GO:0016878">
    <property type="term" value="F:acid-thiol ligase activity"/>
    <property type="evidence" value="ECO:0007669"/>
    <property type="project" value="UniProtKB-ARBA"/>
</dbReference>
<dbReference type="PANTHER" id="PTHR43767:SF1">
    <property type="entry name" value="NONRIBOSOMAL PEPTIDE SYNTHASE PES1 (EUROFUNG)-RELATED"/>
    <property type="match status" value="1"/>
</dbReference>
<protein>
    <submittedName>
        <fullName evidence="3">Long-chain-fatty-acid--CoA ligase</fullName>
    </submittedName>
</protein>
<dbReference type="EMBL" id="CP031165">
    <property type="protein sequence ID" value="AXV06248.1"/>
    <property type="molecule type" value="Genomic_DNA"/>
</dbReference>
<keyword evidence="4" id="KW-1185">Reference proteome</keyword>
<dbReference type="Proteomes" id="UP000264006">
    <property type="component" value="Chromosome"/>
</dbReference>
<reference evidence="3 4" key="1">
    <citation type="submission" date="2018-09" db="EMBL/GenBank/DDBJ databases">
        <title>Complete genome sequence of Euzebya sp. DY32-46 isolated from seawater of Pacific Ocean.</title>
        <authorList>
            <person name="Xu L."/>
            <person name="Wu Y.-H."/>
            <person name="Xu X.-W."/>
        </authorList>
    </citation>
    <scope>NUCLEOTIDE SEQUENCE [LARGE SCALE GENOMIC DNA]</scope>
    <source>
        <strain evidence="3 4">DY32-46</strain>
    </source>
</reference>
<dbReference type="InterPro" id="IPR000873">
    <property type="entry name" value="AMP-dep_synth/lig_dom"/>
</dbReference>
<dbReference type="Pfam" id="PF00501">
    <property type="entry name" value="AMP-binding"/>
    <property type="match status" value="1"/>
</dbReference>
<dbReference type="Gene3D" id="3.40.50.12780">
    <property type="entry name" value="N-terminal domain of ligase-like"/>
    <property type="match status" value="1"/>
</dbReference>
<feature type="domain" description="AMP-binding enzyme C-terminal" evidence="2">
    <location>
        <begin position="423"/>
        <end position="499"/>
    </location>
</feature>
<evidence type="ECO:0000313" key="4">
    <source>
        <dbReference type="Proteomes" id="UP000264006"/>
    </source>
</evidence>